<comment type="caution">
    <text evidence="6">The sequence shown here is derived from an EMBL/GenBank/DDBJ whole genome shotgun (WGS) entry which is preliminary data.</text>
</comment>
<sequence length="196" mass="21920">MAEAATVRRSRITPERETELYAAVLDLLREVGYEALTMDAIAARTKSSKATLYRQWGSKPELIARALRHNKPVSIADIDTGSLRGDLMESVDRSDDCQMERDAALMRSLFHVIHDNPELHHALRQVLIEPEITGLNAMLRRAVERGEVSADNPALDYVVHMMVGAFVARDLIEVRTVDRAFLRSYVDAVILPALGV</sequence>
<evidence type="ECO:0000259" key="5">
    <source>
        <dbReference type="PROSITE" id="PS50977"/>
    </source>
</evidence>
<proteinExistence type="predicted"/>
<keyword evidence="7" id="KW-1185">Reference proteome</keyword>
<evidence type="ECO:0000313" key="6">
    <source>
        <dbReference type="EMBL" id="MFH8550078.1"/>
    </source>
</evidence>
<dbReference type="PROSITE" id="PS50977">
    <property type="entry name" value="HTH_TETR_2"/>
    <property type="match status" value="1"/>
</dbReference>
<reference evidence="6 7" key="1">
    <citation type="submission" date="2024-10" db="EMBL/GenBank/DDBJ databases">
        <title>The Natural Products Discovery Center: Release of the First 8490 Sequenced Strains for Exploring Actinobacteria Biosynthetic Diversity.</title>
        <authorList>
            <person name="Kalkreuter E."/>
            <person name="Kautsar S.A."/>
            <person name="Yang D."/>
            <person name="Bader C.D."/>
            <person name="Teijaro C.N."/>
            <person name="Fluegel L."/>
            <person name="Davis C.M."/>
            <person name="Simpson J.R."/>
            <person name="Lauterbach L."/>
            <person name="Steele A.D."/>
            <person name="Gui C."/>
            <person name="Meng S."/>
            <person name="Li G."/>
            <person name="Viehrig K."/>
            <person name="Ye F."/>
            <person name="Su P."/>
            <person name="Kiefer A.F."/>
            <person name="Nichols A."/>
            <person name="Cepeda A.J."/>
            <person name="Yan W."/>
            <person name="Fan B."/>
            <person name="Jiang Y."/>
            <person name="Adhikari A."/>
            <person name="Zheng C.-J."/>
            <person name="Schuster L."/>
            <person name="Cowan T.M."/>
            <person name="Smanski M.J."/>
            <person name="Chevrette M.G."/>
            <person name="De Carvalho L.P.S."/>
            <person name="Shen B."/>
        </authorList>
    </citation>
    <scope>NUCLEOTIDE SEQUENCE [LARGE SCALE GENOMIC DNA]</scope>
    <source>
        <strain evidence="6 7">NPDC017990</strain>
    </source>
</reference>
<name>A0ABW7QYI2_9ACTN</name>
<evidence type="ECO:0000313" key="7">
    <source>
        <dbReference type="Proteomes" id="UP001610818"/>
    </source>
</evidence>
<dbReference type="InterPro" id="IPR009057">
    <property type="entry name" value="Homeodomain-like_sf"/>
</dbReference>
<dbReference type="Gene3D" id="1.10.357.10">
    <property type="entry name" value="Tetracycline Repressor, domain 2"/>
    <property type="match status" value="1"/>
</dbReference>
<dbReference type="Pfam" id="PF16859">
    <property type="entry name" value="TetR_C_11"/>
    <property type="match status" value="1"/>
</dbReference>
<organism evidence="6 7">
    <name type="scientific">Streptomyces longisporoflavus</name>
    <dbReference type="NCBI Taxonomy" id="28044"/>
    <lineage>
        <taxon>Bacteria</taxon>
        <taxon>Bacillati</taxon>
        <taxon>Actinomycetota</taxon>
        <taxon>Actinomycetes</taxon>
        <taxon>Kitasatosporales</taxon>
        <taxon>Streptomycetaceae</taxon>
        <taxon>Streptomyces</taxon>
    </lineage>
</organism>
<dbReference type="InterPro" id="IPR001647">
    <property type="entry name" value="HTH_TetR"/>
</dbReference>
<evidence type="ECO:0000256" key="1">
    <source>
        <dbReference type="ARBA" id="ARBA00023015"/>
    </source>
</evidence>
<dbReference type="SUPFAM" id="SSF46689">
    <property type="entry name" value="Homeodomain-like"/>
    <property type="match status" value="1"/>
</dbReference>
<evidence type="ECO:0000256" key="4">
    <source>
        <dbReference type="PROSITE-ProRule" id="PRU00335"/>
    </source>
</evidence>
<gene>
    <name evidence="6" type="ORF">ACH4F9_34245</name>
</gene>
<feature type="DNA-binding region" description="H-T-H motif" evidence="4">
    <location>
        <begin position="37"/>
        <end position="56"/>
    </location>
</feature>
<dbReference type="InterPro" id="IPR011075">
    <property type="entry name" value="TetR_C"/>
</dbReference>
<dbReference type="PANTHER" id="PTHR30055:SF149">
    <property type="entry name" value="TETR-FAMILY TRANSCRIPTIONAL REGULATOR"/>
    <property type="match status" value="1"/>
</dbReference>
<dbReference type="Pfam" id="PF00440">
    <property type="entry name" value="TetR_N"/>
    <property type="match status" value="1"/>
</dbReference>
<dbReference type="Gene3D" id="1.10.10.60">
    <property type="entry name" value="Homeodomain-like"/>
    <property type="match status" value="1"/>
</dbReference>
<dbReference type="RefSeq" id="WP_397716420.1">
    <property type="nucleotide sequence ID" value="NZ_JBIRGN010000007.1"/>
</dbReference>
<dbReference type="EMBL" id="JBIRGQ010000007">
    <property type="protein sequence ID" value="MFH8550078.1"/>
    <property type="molecule type" value="Genomic_DNA"/>
</dbReference>
<evidence type="ECO:0000256" key="2">
    <source>
        <dbReference type="ARBA" id="ARBA00023125"/>
    </source>
</evidence>
<keyword evidence="3" id="KW-0804">Transcription</keyword>
<dbReference type="Proteomes" id="UP001610818">
    <property type="component" value="Unassembled WGS sequence"/>
</dbReference>
<accession>A0ABW7QYI2</accession>
<keyword evidence="1" id="KW-0805">Transcription regulation</keyword>
<dbReference type="PANTHER" id="PTHR30055">
    <property type="entry name" value="HTH-TYPE TRANSCRIPTIONAL REGULATOR RUTR"/>
    <property type="match status" value="1"/>
</dbReference>
<keyword evidence="2 4" id="KW-0238">DNA-binding</keyword>
<dbReference type="InterPro" id="IPR036271">
    <property type="entry name" value="Tet_transcr_reg_TetR-rel_C_sf"/>
</dbReference>
<evidence type="ECO:0000256" key="3">
    <source>
        <dbReference type="ARBA" id="ARBA00023163"/>
    </source>
</evidence>
<protein>
    <submittedName>
        <fullName evidence="6">TetR/AcrR family transcriptional regulator</fullName>
    </submittedName>
</protein>
<feature type="domain" description="HTH tetR-type" evidence="5">
    <location>
        <begin position="14"/>
        <end position="74"/>
    </location>
</feature>
<dbReference type="InterPro" id="IPR050109">
    <property type="entry name" value="HTH-type_TetR-like_transc_reg"/>
</dbReference>
<dbReference type="SUPFAM" id="SSF48498">
    <property type="entry name" value="Tetracyclin repressor-like, C-terminal domain"/>
    <property type="match status" value="1"/>
</dbReference>